<evidence type="ECO:0000313" key="1">
    <source>
        <dbReference type="EMBL" id="KAF2621054.1"/>
    </source>
</evidence>
<comment type="caution">
    <text evidence="1">The sequence shown here is derived from an EMBL/GenBank/DDBJ whole genome shotgun (WGS) entry which is preliminary data.</text>
</comment>
<name>A0A8S9MKT2_BRACR</name>
<dbReference type="AlphaFoldDB" id="A0A8S9MKT2"/>
<proteinExistence type="predicted"/>
<evidence type="ECO:0000313" key="2">
    <source>
        <dbReference type="Proteomes" id="UP000712281"/>
    </source>
</evidence>
<sequence length="163" mass="18302">MEAFTDPSPPALVTAGWKFPLLRRRRLKSPRGEGYLSFSSSVSGFWYGVRCRYFGLGLSLEELRWFRRRLYGFGAPTKVSFGEVIPVVFRDGGGRVEADATRVGLMVEMHPRVPQSAFLTCGSSRRFTGLVFGPPARLMEKIVCPNRLLGFCLYVVLGLARFL</sequence>
<gene>
    <name evidence="1" type="ORF">F2Q68_00040549</name>
</gene>
<dbReference type="Proteomes" id="UP000712281">
    <property type="component" value="Unassembled WGS sequence"/>
</dbReference>
<reference evidence="1" key="1">
    <citation type="submission" date="2019-12" db="EMBL/GenBank/DDBJ databases">
        <title>Genome sequencing and annotation of Brassica cretica.</title>
        <authorList>
            <person name="Studholme D.J."/>
            <person name="Sarris P.F."/>
        </authorList>
    </citation>
    <scope>NUCLEOTIDE SEQUENCE</scope>
    <source>
        <strain evidence="1">PFS-001/15</strain>
        <tissue evidence="1">Leaf</tissue>
    </source>
</reference>
<organism evidence="1 2">
    <name type="scientific">Brassica cretica</name>
    <name type="common">Mustard</name>
    <dbReference type="NCBI Taxonomy" id="69181"/>
    <lineage>
        <taxon>Eukaryota</taxon>
        <taxon>Viridiplantae</taxon>
        <taxon>Streptophyta</taxon>
        <taxon>Embryophyta</taxon>
        <taxon>Tracheophyta</taxon>
        <taxon>Spermatophyta</taxon>
        <taxon>Magnoliopsida</taxon>
        <taxon>eudicotyledons</taxon>
        <taxon>Gunneridae</taxon>
        <taxon>Pentapetalae</taxon>
        <taxon>rosids</taxon>
        <taxon>malvids</taxon>
        <taxon>Brassicales</taxon>
        <taxon>Brassicaceae</taxon>
        <taxon>Brassiceae</taxon>
        <taxon>Brassica</taxon>
    </lineage>
</organism>
<protein>
    <submittedName>
        <fullName evidence="1">Uncharacterized protein</fullName>
    </submittedName>
</protein>
<accession>A0A8S9MKT2</accession>
<dbReference type="EMBL" id="QGKW02000007">
    <property type="protein sequence ID" value="KAF2621054.1"/>
    <property type="molecule type" value="Genomic_DNA"/>
</dbReference>